<dbReference type="OMA" id="MKFKVIC"/>
<evidence type="ECO:0000259" key="14">
    <source>
        <dbReference type="PROSITE" id="PS51910"/>
    </source>
</evidence>
<dbReference type="SUPFAM" id="SSF51445">
    <property type="entry name" value="(Trans)glycosidases"/>
    <property type="match status" value="2"/>
</dbReference>
<protein>
    <recommendedName>
        <fullName evidence="3">chitinase</fullName>
        <ecNumber evidence="3">3.2.1.14</ecNumber>
    </recommendedName>
</protein>
<keyword evidence="10 12" id="KW-0326">Glycosidase</keyword>
<dbReference type="PANTHER" id="PTHR11177:SF359">
    <property type="entry name" value="CHITINASE 10-RELATED"/>
    <property type="match status" value="1"/>
</dbReference>
<keyword evidence="11" id="KW-0624">Polysaccharide degradation</keyword>
<dbReference type="InterPro" id="IPR050314">
    <property type="entry name" value="Glycosyl_Hydrlase_18"/>
</dbReference>
<dbReference type="FunFam" id="3.20.20.80:FF:000048">
    <property type="entry name" value="Brain chitinase and chia"/>
    <property type="match status" value="1"/>
</dbReference>
<evidence type="ECO:0000256" key="6">
    <source>
        <dbReference type="ARBA" id="ARBA00022801"/>
    </source>
</evidence>
<dbReference type="CDD" id="cd02872">
    <property type="entry name" value="GH18_chitolectin_chitotriosidase"/>
    <property type="match status" value="1"/>
</dbReference>
<evidence type="ECO:0000313" key="16">
    <source>
        <dbReference type="Proteomes" id="UP000008744"/>
    </source>
</evidence>
<dbReference type="eggNOG" id="KOG2806">
    <property type="taxonomic scope" value="Eukaryota"/>
</dbReference>
<dbReference type="PROSITE" id="PS01095">
    <property type="entry name" value="GH18_1"/>
    <property type="match status" value="1"/>
</dbReference>
<reference evidence="15 16" key="1">
    <citation type="journal article" date="2007" name="Nature">
        <title>Evolution of genes and genomes on the Drosophila phylogeny.</title>
        <authorList>
            <consortium name="Drosophila 12 Genomes Consortium"/>
            <person name="Clark A.G."/>
            <person name="Eisen M.B."/>
            <person name="Smith D.R."/>
            <person name="Bergman C.M."/>
            <person name="Oliver B."/>
            <person name="Markow T.A."/>
            <person name="Kaufman T.C."/>
            <person name="Kellis M."/>
            <person name="Gelbart W."/>
            <person name="Iyer V.N."/>
            <person name="Pollard D.A."/>
            <person name="Sackton T.B."/>
            <person name="Larracuente A.M."/>
            <person name="Singh N.D."/>
            <person name="Abad J.P."/>
            <person name="Abt D.N."/>
            <person name="Adryan B."/>
            <person name="Aguade M."/>
            <person name="Akashi H."/>
            <person name="Anderson W.W."/>
            <person name="Aquadro C.F."/>
            <person name="Ardell D.H."/>
            <person name="Arguello R."/>
            <person name="Artieri C.G."/>
            <person name="Barbash D.A."/>
            <person name="Barker D."/>
            <person name="Barsanti P."/>
            <person name="Batterham P."/>
            <person name="Batzoglou S."/>
            <person name="Begun D."/>
            <person name="Bhutkar A."/>
            <person name="Blanco E."/>
            <person name="Bosak S.A."/>
            <person name="Bradley R.K."/>
            <person name="Brand A.D."/>
            <person name="Brent M.R."/>
            <person name="Brooks A.N."/>
            <person name="Brown R.H."/>
            <person name="Butlin R.K."/>
            <person name="Caggese C."/>
            <person name="Calvi B.R."/>
            <person name="Bernardo de Carvalho A."/>
            <person name="Caspi A."/>
            <person name="Castrezana S."/>
            <person name="Celniker S.E."/>
            <person name="Chang J.L."/>
            <person name="Chapple C."/>
            <person name="Chatterji S."/>
            <person name="Chinwalla A."/>
            <person name="Civetta A."/>
            <person name="Clifton S.W."/>
            <person name="Comeron J.M."/>
            <person name="Costello J.C."/>
            <person name="Coyne J.A."/>
            <person name="Daub J."/>
            <person name="David R.G."/>
            <person name="Delcher A.L."/>
            <person name="Delehaunty K."/>
            <person name="Do C.B."/>
            <person name="Ebling H."/>
            <person name="Edwards K."/>
            <person name="Eickbush T."/>
            <person name="Evans J.D."/>
            <person name="Filipski A."/>
            <person name="Findeiss S."/>
            <person name="Freyhult E."/>
            <person name="Fulton L."/>
            <person name="Fulton R."/>
            <person name="Garcia A.C."/>
            <person name="Gardiner A."/>
            <person name="Garfield D.A."/>
            <person name="Garvin B.E."/>
            <person name="Gibson G."/>
            <person name="Gilbert D."/>
            <person name="Gnerre S."/>
            <person name="Godfrey J."/>
            <person name="Good R."/>
            <person name="Gotea V."/>
            <person name="Gravely B."/>
            <person name="Greenberg A.J."/>
            <person name="Griffiths-Jones S."/>
            <person name="Gross S."/>
            <person name="Guigo R."/>
            <person name="Gustafson E.A."/>
            <person name="Haerty W."/>
            <person name="Hahn M.W."/>
            <person name="Halligan D.L."/>
            <person name="Halpern A.L."/>
            <person name="Halter G.M."/>
            <person name="Han M.V."/>
            <person name="Heger A."/>
            <person name="Hillier L."/>
            <person name="Hinrichs A.S."/>
            <person name="Holmes I."/>
            <person name="Hoskins R.A."/>
            <person name="Hubisz M.J."/>
            <person name="Hultmark D."/>
            <person name="Huntley M.A."/>
            <person name="Jaffe D.B."/>
            <person name="Jagadeeshan S."/>
            <person name="Jeck W.R."/>
            <person name="Johnson J."/>
            <person name="Jones C.D."/>
            <person name="Jordan W.C."/>
            <person name="Karpen G.H."/>
            <person name="Kataoka E."/>
            <person name="Keightley P.D."/>
            <person name="Kheradpour P."/>
            <person name="Kirkness E.F."/>
            <person name="Koerich L.B."/>
            <person name="Kristiansen K."/>
            <person name="Kudrna D."/>
            <person name="Kulathinal R.J."/>
            <person name="Kumar S."/>
            <person name="Kwok R."/>
            <person name="Lander E."/>
            <person name="Langley C.H."/>
            <person name="Lapoint R."/>
            <person name="Lazzaro B.P."/>
            <person name="Lee S.J."/>
            <person name="Levesque L."/>
            <person name="Li R."/>
            <person name="Lin C.F."/>
            <person name="Lin M.F."/>
            <person name="Lindblad-Toh K."/>
            <person name="Llopart A."/>
            <person name="Long M."/>
            <person name="Low L."/>
            <person name="Lozovsky E."/>
            <person name="Lu J."/>
            <person name="Luo M."/>
            <person name="Machado C.A."/>
            <person name="Makalowski W."/>
            <person name="Marzo M."/>
            <person name="Matsuda M."/>
            <person name="Matzkin L."/>
            <person name="McAllister B."/>
            <person name="McBride C.S."/>
            <person name="McKernan B."/>
            <person name="McKernan K."/>
            <person name="Mendez-Lago M."/>
            <person name="Minx P."/>
            <person name="Mollenhauer M.U."/>
            <person name="Montooth K."/>
            <person name="Mount S.M."/>
            <person name="Mu X."/>
            <person name="Myers E."/>
            <person name="Negre B."/>
            <person name="Newfeld S."/>
            <person name="Nielsen R."/>
            <person name="Noor M.A."/>
            <person name="O'Grady P."/>
            <person name="Pachter L."/>
            <person name="Papaceit M."/>
            <person name="Parisi M.J."/>
            <person name="Parisi M."/>
            <person name="Parts L."/>
            <person name="Pedersen J.S."/>
            <person name="Pesole G."/>
            <person name="Phillippy A.M."/>
            <person name="Ponting C.P."/>
            <person name="Pop M."/>
            <person name="Porcelli D."/>
            <person name="Powell J.R."/>
            <person name="Prohaska S."/>
            <person name="Pruitt K."/>
            <person name="Puig M."/>
            <person name="Quesneville H."/>
            <person name="Ram K.R."/>
            <person name="Rand D."/>
            <person name="Rasmussen M.D."/>
            <person name="Reed L.K."/>
            <person name="Reenan R."/>
            <person name="Reily A."/>
            <person name="Remington K.A."/>
            <person name="Rieger T.T."/>
            <person name="Ritchie M.G."/>
            <person name="Robin C."/>
            <person name="Rogers Y.H."/>
            <person name="Rohde C."/>
            <person name="Rozas J."/>
            <person name="Rubenfield M.J."/>
            <person name="Ruiz A."/>
            <person name="Russo S."/>
            <person name="Salzberg S.L."/>
            <person name="Sanchez-Gracia A."/>
            <person name="Saranga D.J."/>
            <person name="Sato H."/>
            <person name="Schaeffer S.W."/>
            <person name="Schatz M.C."/>
            <person name="Schlenke T."/>
            <person name="Schwartz R."/>
            <person name="Segarra C."/>
            <person name="Singh R.S."/>
            <person name="Sirot L."/>
            <person name="Sirota M."/>
            <person name="Sisneros N.B."/>
            <person name="Smith C.D."/>
            <person name="Smith T.F."/>
            <person name="Spieth J."/>
            <person name="Stage D.E."/>
            <person name="Stark A."/>
            <person name="Stephan W."/>
            <person name="Strausberg R.L."/>
            <person name="Strempel S."/>
            <person name="Sturgill D."/>
            <person name="Sutton G."/>
            <person name="Sutton G.G."/>
            <person name="Tao W."/>
            <person name="Teichmann S."/>
            <person name="Tobari Y.N."/>
            <person name="Tomimura Y."/>
            <person name="Tsolas J.M."/>
            <person name="Valente V.L."/>
            <person name="Venter E."/>
            <person name="Venter J.C."/>
            <person name="Vicario S."/>
            <person name="Vieira F.G."/>
            <person name="Vilella A.J."/>
            <person name="Villasante A."/>
            <person name="Walenz B."/>
            <person name="Wang J."/>
            <person name="Wasserman M."/>
            <person name="Watts T."/>
            <person name="Wilson D."/>
            <person name="Wilson R.K."/>
            <person name="Wing R.A."/>
            <person name="Wolfner M.F."/>
            <person name="Wong A."/>
            <person name="Wong G.K."/>
            <person name="Wu C.I."/>
            <person name="Wu G."/>
            <person name="Yamamoto D."/>
            <person name="Yang H.P."/>
            <person name="Yang S.P."/>
            <person name="Yorke J.A."/>
            <person name="Yoshida K."/>
            <person name="Zdobnov E."/>
            <person name="Zhang P."/>
            <person name="Zhang Y."/>
            <person name="Zimin A.V."/>
            <person name="Baldwin J."/>
            <person name="Abdouelleil A."/>
            <person name="Abdulkadir J."/>
            <person name="Abebe A."/>
            <person name="Abera B."/>
            <person name="Abreu J."/>
            <person name="Acer S.C."/>
            <person name="Aftuck L."/>
            <person name="Alexander A."/>
            <person name="An P."/>
            <person name="Anderson E."/>
            <person name="Anderson S."/>
            <person name="Arachi H."/>
            <person name="Azer M."/>
            <person name="Bachantsang P."/>
            <person name="Barry A."/>
            <person name="Bayul T."/>
            <person name="Berlin A."/>
            <person name="Bessette D."/>
            <person name="Bloom T."/>
            <person name="Blye J."/>
            <person name="Boguslavskiy L."/>
            <person name="Bonnet C."/>
            <person name="Boukhgalter B."/>
            <person name="Bourzgui I."/>
            <person name="Brown A."/>
            <person name="Cahill P."/>
            <person name="Channer S."/>
            <person name="Cheshatsang Y."/>
            <person name="Chuda L."/>
            <person name="Citroen M."/>
            <person name="Collymore A."/>
            <person name="Cooke P."/>
            <person name="Costello M."/>
            <person name="D'Aco K."/>
            <person name="Daza R."/>
            <person name="De Haan G."/>
            <person name="DeGray S."/>
            <person name="DeMaso C."/>
            <person name="Dhargay N."/>
            <person name="Dooley K."/>
            <person name="Dooley E."/>
            <person name="Doricent M."/>
            <person name="Dorje P."/>
            <person name="Dorjee K."/>
            <person name="Dupes A."/>
            <person name="Elong R."/>
            <person name="Falk J."/>
            <person name="Farina A."/>
            <person name="Faro S."/>
            <person name="Ferguson D."/>
            <person name="Fisher S."/>
            <person name="Foley C.D."/>
            <person name="Franke A."/>
            <person name="Friedrich D."/>
            <person name="Gadbois L."/>
            <person name="Gearin G."/>
            <person name="Gearin C.R."/>
            <person name="Giannoukos G."/>
            <person name="Goode T."/>
            <person name="Graham J."/>
            <person name="Grandbois E."/>
            <person name="Grewal S."/>
            <person name="Gyaltsen K."/>
            <person name="Hafez N."/>
            <person name="Hagos B."/>
            <person name="Hall J."/>
            <person name="Henson C."/>
            <person name="Hollinger A."/>
            <person name="Honan T."/>
            <person name="Huard M.D."/>
            <person name="Hughes L."/>
            <person name="Hurhula B."/>
            <person name="Husby M.E."/>
            <person name="Kamat A."/>
            <person name="Kanga B."/>
            <person name="Kashin S."/>
            <person name="Khazanovich D."/>
            <person name="Kisner P."/>
            <person name="Lance K."/>
            <person name="Lara M."/>
            <person name="Lee W."/>
            <person name="Lennon N."/>
            <person name="Letendre F."/>
            <person name="LeVine R."/>
            <person name="Lipovsky A."/>
            <person name="Liu X."/>
            <person name="Liu J."/>
            <person name="Liu S."/>
            <person name="Lokyitsang T."/>
            <person name="Lokyitsang Y."/>
            <person name="Lubonja R."/>
            <person name="Lui A."/>
            <person name="MacDonald P."/>
            <person name="Magnisalis V."/>
            <person name="Maru K."/>
            <person name="Matthews C."/>
            <person name="McCusker W."/>
            <person name="McDonough S."/>
            <person name="Mehta T."/>
            <person name="Meldrim J."/>
            <person name="Meneus L."/>
            <person name="Mihai O."/>
            <person name="Mihalev A."/>
            <person name="Mihova T."/>
            <person name="Mittelman R."/>
            <person name="Mlenga V."/>
            <person name="Montmayeur A."/>
            <person name="Mulrain L."/>
            <person name="Navidi A."/>
            <person name="Naylor J."/>
            <person name="Negash T."/>
            <person name="Nguyen T."/>
            <person name="Nguyen N."/>
            <person name="Nicol R."/>
            <person name="Norbu C."/>
            <person name="Norbu N."/>
            <person name="Novod N."/>
            <person name="O'Neill B."/>
            <person name="Osman S."/>
            <person name="Markiewicz E."/>
            <person name="Oyono O.L."/>
            <person name="Patti C."/>
            <person name="Phunkhang P."/>
            <person name="Pierre F."/>
            <person name="Priest M."/>
            <person name="Raghuraman S."/>
            <person name="Rege F."/>
            <person name="Reyes R."/>
            <person name="Rise C."/>
            <person name="Rogov P."/>
            <person name="Ross K."/>
            <person name="Ryan E."/>
            <person name="Settipalli S."/>
            <person name="Shea T."/>
            <person name="Sherpa N."/>
            <person name="Shi L."/>
            <person name="Shih D."/>
            <person name="Sparrow T."/>
            <person name="Spaulding J."/>
            <person name="Stalker J."/>
            <person name="Stange-Thomann N."/>
            <person name="Stavropoulos S."/>
            <person name="Stone C."/>
            <person name="Strader C."/>
            <person name="Tesfaye S."/>
            <person name="Thomson T."/>
            <person name="Thoulutsang Y."/>
            <person name="Thoulutsang D."/>
            <person name="Topham K."/>
            <person name="Topping I."/>
            <person name="Tsamla T."/>
            <person name="Vassiliev H."/>
            <person name="Vo A."/>
            <person name="Wangchuk T."/>
            <person name="Wangdi T."/>
            <person name="Weiand M."/>
            <person name="Wilkinson J."/>
            <person name="Wilson A."/>
            <person name="Yadav S."/>
            <person name="Young G."/>
            <person name="Yu Q."/>
            <person name="Zembek L."/>
            <person name="Zhong D."/>
            <person name="Zimmer A."/>
            <person name="Zwirko Z."/>
            <person name="Jaffe D.B."/>
            <person name="Alvarez P."/>
            <person name="Brockman W."/>
            <person name="Butler J."/>
            <person name="Chin C."/>
            <person name="Gnerre S."/>
            <person name="Grabherr M."/>
            <person name="Kleber M."/>
            <person name="Mauceli E."/>
            <person name="MacCallum I."/>
        </authorList>
    </citation>
    <scope>NUCLEOTIDE SEQUENCE [LARGE SCALE GENOMIC DNA]</scope>
    <source>
        <strain evidence="16">MSH-3 / Tucson 14011-0111.49</strain>
    </source>
</reference>
<accession>B4GKU5</accession>
<proteinExistence type="inferred from homology"/>
<dbReference type="GO" id="GO:0000272">
    <property type="term" value="P:polysaccharide catabolic process"/>
    <property type="evidence" value="ECO:0007669"/>
    <property type="project" value="UniProtKB-KW"/>
</dbReference>
<evidence type="ECO:0000256" key="13">
    <source>
        <dbReference type="SAM" id="MobiDB-lite"/>
    </source>
</evidence>
<evidence type="ECO:0000256" key="12">
    <source>
        <dbReference type="RuleBase" id="RU000489"/>
    </source>
</evidence>
<dbReference type="InterPro" id="IPR001579">
    <property type="entry name" value="Glyco_hydro_18_chit_AS"/>
</dbReference>
<dbReference type="GO" id="GO:0006032">
    <property type="term" value="P:chitin catabolic process"/>
    <property type="evidence" value="ECO:0007669"/>
    <property type="project" value="UniProtKB-KW"/>
</dbReference>
<name>B4GKU5_DROPE</name>
<comment type="catalytic activity">
    <reaction evidence="1">
        <text>Random endo-hydrolysis of N-acetyl-beta-D-glucosaminide (1-&gt;4)-beta-linkages in chitin and chitodextrins.</text>
        <dbReference type="EC" id="3.2.1.14"/>
    </reaction>
</comment>
<feature type="compositionally biased region" description="Low complexity" evidence="13">
    <location>
        <begin position="333"/>
        <end position="354"/>
    </location>
</feature>
<dbReference type="OrthoDB" id="76388at2759"/>
<keyword evidence="4" id="KW-0147">Chitin-binding</keyword>
<dbReference type="EC" id="3.2.1.14" evidence="3"/>
<feature type="domain" description="GH18" evidence="14">
    <location>
        <begin position="417"/>
        <end position="785"/>
    </location>
</feature>
<evidence type="ECO:0000256" key="8">
    <source>
        <dbReference type="ARBA" id="ARBA00023157"/>
    </source>
</evidence>
<dbReference type="HOGENOM" id="CLU_342984_0_0_1"/>
<keyword evidence="5" id="KW-0732">Signal</keyword>
<evidence type="ECO:0000256" key="2">
    <source>
        <dbReference type="ARBA" id="ARBA00009121"/>
    </source>
</evidence>
<sequence>MPLEDDGGALSRFSVRPSFGDTFLPLRSAVESVPTVNEKNVAQLRESSPLRSFVRDSVEAPPSDEEEDFEEPINFESYVRDIDVGEELKPEKLTQLLEPDPWTVSDKYAAFIAPGTTDDYHPQPYRAGSAHQELLKSVDIEEHLLKTNYSLNYWIEKGAPSRKIVMGMPLYGQSFTLENANNNGLNAKAPGPGQAGEFTKAAGFLAYYEICDRVKHQGWEVIQDERGRMGPYARKGTQWVSYDDPEMIRKKSQLVRALDLGGGMVWALDLDDFRNRCGDGVHPLLREIHAGLNPVEPESVEEQAISEEGGTASVENETGGGVSQEVAGEEASQEAAAGGETSQEAAAGEASGEATGEDENEGEAVEVEAAEPEHSSSQESSNEAGGSSESSQENEVDPNEDIEEGDFEMEAQTSGDFKVVCYFTNWAWYRQGGGKFLPEDIDADLCTHIVYGFAVLNRDKLTIQPHDSWADLDNKFYERVVAYRKKGVKVTVAIGGWNDSAGDKYARLVRSAQARARFISHVMDFIEQYGFDGLDLDWEYPVCWQVDCKKGTADEKQGFTDLVRELSLAFKPKGLLLSSAVSPNKKVIDAGYDVPELSRYFDWIAVMAYDYHGQWDKQTGHVAPMYEHPDGTATFNANFSINYWLESGADRKKLIMGMPMYGQSFSLAQSSDHQLNAPTYGGGEAGEATRARGFLAYYEICSYIRQRGWNVVRDARGRMGPFAYLRDQWVSFDDAPMIRHKSEYVKAMGLGGAMIWALDLDDFKNDCGCESYPLLKTINRVLRGYGGPHPKCLLENSEKTMSKSRKIAIIYRSLMYSGCNSFSFWR</sequence>
<keyword evidence="6 12" id="KW-0378">Hydrolase</keyword>
<dbReference type="STRING" id="7234.B4GKU5"/>
<dbReference type="GO" id="GO:0005576">
    <property type="term" value="C:extracellular region"/>
    <property type="evidence" value="ECO:0007669"/>
    <property type="project" value="TreeGrafter"/>
</dbReference>
<keyword evidence="9" id="KW-0119">Carbohydrate metabolism</keyword>
<dbReference type="SMART" id="SM00636">
    <property type="entry name" value="Glyco_18"/>
    <property type="match status" value="2"/>
</dbReference>
<dbReference type="PANTHER" id="PTHR11177">
    <property type="entry name" value="CHITINASE"/>
    <property type="match status" value="1"/>
</dbReference>
<dbReference type="InterPro" id="IPR011583">
    <property type="entry name" value="Chitinase_II/V-like_cat"/>
</dbReference>
<dbReference type="PhylomeDB" id="B4GKU5"/>
<dbReference type="InterPro" id="IPR029070">
    <property type="entry name" value="Chitinase_insertion_sf"/>
</dbReference>
<comment type="similarity">
    <text evidence="2">Belongs to the glycosyl hydrolase 18 family. Chitinase class II subfamily.</text>
</comment>
<organism evidence="16">
    <name type="scientific">Drosophila persimilis</name>
    <name type="common">Fruit fly</name>
    <dbReference type="NCBI Taxonomy" id="7234"/>
    <lineage>
        <taxon>Eukaryota</taxon>
        <taxon>Metazoa</taxon>
        <taxon>Ecdysozoa</taxon>
        <taxon>Arthropoda</taxon>
        <taxon>Hexapoda</taxon>
        <taxon>Insecta</taxon>
        <taxon>Pterygota</taxon>
        <taxon>Neoptera</taxon>
        <taxon>Endopterygota</taxon>
        <taxon>Diptera</taxon>
        <taxon>Brachycera</taxon>
        <taxon>Muscomorpha</taxon>
        <taxon>Ephydroidea</taxon>
        <taxon>Drosophilidae</taxon>
        <taxon>Drosophila</taxon>
        <taxon>Sophophora</taxon>
    </lineage>
</organism>
<evidence type="ECO:0000256" key="7">
    <source>
        <dbReference type="ARBA" id="ARBA00023024"/>
    </source>
</evidence>
<keyword evidence="7" id="KW-0146">Chitin degradation</keyword>
<dbReference type="PROSITE" id="PS51910">
    <property type="entry name" value="GH18_2"/>
    <property type="match status" value="2"/>
</dbReference>
<dbReference type="GO" id="GO:0008843">
    <property type="term" value="F:endochitinase activity"/>
    <property type="evidence" value="ECO:0007669"/>
    <property type="project" value="UniProtKB-EC"/>
</dbReference>
<dbReference type="SUPFAM" id="SSF54556">
    <property type="entry name" value="Chitinase insertion domain"/>
    <property type="match status" value="2"/>
</dbReference>
<keyword evidence="8" id="KW-1015">Disulfide bond</keyword>
<gene>
    <name evidence="15" type="primary">Dper\GL20518</name>
    <name evidence="15" type="ORF">Dper_GL20518</name>
</gene>
<dbReference type="Gene3D" id="3.10.50.10">
    <property type="match status" value="2"/>
</dbReference>
<evidence type="ECO:0000256" key="11">
    <source>
        <dbReference type="ARBA" id="ARBA00023326"/>
    </source>
</evidence>
<keyword evidence="16" id="KW-1185">Reference proteome</keyword>
<evidence type="ECO:0000256" key="4">
    <source>
        <dbReference type="ARBA" id="ARBA00022669"/>
    </source>
</evidence>
<evidence type="ECO:0000256" key="1">
    <source>
        <dbReference type="ARBA" id="ARBA00000822"/>
    </source>
</evidence>
<feature type="domain" description="GH18" evidence="14">
    <location>
        <begin position="1"/>
        <end position="295"/>
    </location>
</feature>
<feature type="compositionally biased region" description="Low complexity" evidence="13">
    <location>
        <begin position="377"/>
        <end position="391"/>
    </location>
</feature>
<evidence type="ECO:0000256" key="9">
    <source>
        <dbReference type="ARBA" id="ARBA00023277"/>
    </source>
</evidence>
<dbReference type="InterPro" id="IPR001223">
    <property type="entry name" value="Glyco_hydro18_cat"/>
</dbReference>
<dbReference type="EMBL" id="CH479184">
    <property type="protein sequence ID" value="EDW37261.1"/>
    <property type="molecule type" value="Genomic_DNA"/>
</dbReference>
<feature type="region of interest" description="Disordered" evidence="13">
    <location>
        <begin position="293"/>
        <end position="400"/>
    </location>
</feature>
<evidence type="ECO:0000256" key="5">
    <source>
        <dbReference type="ARBA" id="ARBA00022729"/>
    </source>
</evidence>
<dbReference type="FunFam" id="3.10.50.10:FF:000001">
    <property type="entry name" value="Chitinase 3-like 1"/>
    <property type="match status" value="1"/>
</dbReference>
<dbReference type="InterPro" id="IPR017853">
    <property type="entry name" value="GH"/>
</dbReference>
<dbReference type="GO" id="GO:0008061">
    <property type="term" value="F:chitin binding"/>
    <property type="evidence" value="ECO:0007669"/>
    <property type="project" value="UniProtKB-KW"/>
</dbReference>
<evidence type="ECO:0000313" key="15">
    <source>
        <dbReference type="EMBL" id="EDW37261.1"/>
    </source>
</evidence>
<evidence type="ECO:0000256" key="10">
    <source>
        <dbReference type="ARBA" id="ARBA00023295"/>
    </source>
</evidence>
<evidence type="ECO:0000256" key="3">
    <source>
        <dbReference type="ARBA" id="ARBA00012729"/>
    </source>
</evidence>
<dbReference type="Pfam" id="PF00704">
    <property type="entry name" value="Glyco_hydro_18"/>
    <property type="match status" value="2"/>
</dbReference>
<dbReference type="AlphaFoldDB" id="B4GKU5"/>
<dbReference type="Gene3D" id="3.20.20.80">
    <property type="entry name" value="Glycosidases"/>
    <property type="match status" value="2"/>
</dbReference>
<dbReference type="Proteomes" id="UP000008744">
    <property type="component" value="Unassembled WGS sequence"/>
</dbReference>
<feature type="compositionally biased region" description="Acidic residues" evidence="13">
    <location>
        <begin position="355"/>
        <end position="370"/>
    </location>
</feature>
<dbReference type="FunFam" id="3.10.50.10:FF:000004">
    <property type="entry name" value="Chitinase 5"/>
    <property type="match status" value="1"/>
</dbReference>